<dbReference type="Pfam" id="PF08029">
    <property type="entry name" value="HisG_C"/>
    <property type="match status" value="1"/>
</dbReference>
<proteinExistence type="inferred from homology"/>
<dbReference type="RefSeq" id="WP_106052788.1">
    <property type="nucleotide sequence ID" value="NZ_CALXOB010000030.1"/>
</dbReference>
<dbReference type="SUPFAM" id="SSF53850">
    <property type="entry name" value="Periplasmic binding protein-like II"/>
    <property type="match status" value="1"/>
</dbReference>
<keyword evidence="9 15" id="KW-0328">Glycosyltransferase</keyword>
<reference evidence="18 19" key="1">
    <citation type="submission" date="2019-08" db="EMBL/GenBank/DDBJ databases">
        <title>In-depth cultivation of the pig gut microbiome towards novel bacterial diversity and tailored functional studies.</title>
        <authorList>
            <person name="Wylensek D."/>
            <person name="Hitch T.C.A."/>
            <person name="Clavel T."/>
        </authorList>
    </citation>
    <scope>NUCLEOTIDE SEQUENCE [LARGE SCALE GENOMIC DNA]</scope>
    <source>
        <strain evidence="18 19">BBE-744-WT-12</strain>
    </source>
</reference>
<keyword evidence="15" id="KW-0479">Metal-binding</keyword>
<comment type="activity regulation">
    <text evidence="15">Feedback inhibited by histidine.</text>
</comment>
<dbReference type="FunFam" id="3.30.70.120:FF:000003">
    <property type="entry name" value="ATP phosphoribosyltransferase"/>
    <property type="match status" value="1"/>
</dbReference>
<evidence type="ECO:0000256" key="4">
    <source>
        <dbReference type="ARBA" id="ARBA00007955"/>
    </source>
</evidence>
<dbReference type="GO" id="GO:0000105">
    <property type="term" value="P:L-histidine biosynthetic process"/>
    <property type="evidence" value="ECO:0007669"/>
    <property type="project" value="UniProtKB-UniRule"/>
</dbReference>
<keyword evidence="12 15" id="KW-0067">ATP-binding</keyword>
<dbReference type="AlphaFoldDB" id="A0A844G210"/>
<evidence type="ECO:0000256" key="10">
    <source>
        <dbReference type="ARBA" id="ARBA00022679"/>
    </source>
</evidence>
<evidence type="ECO:0000256" key="1">
    <source>
        <dbReference type="ARBA" id="ARBA00000915"/>
    </source>
</evidence>
<evidence type="ECO:0000256" key="8">
    <source>
        <dbReference type="ARBA" id="ARBA00022605"/>
    </source>
</evidence>
<evidence type="ECO:0000256" key="3">
    <source>
        <dbReference type="ARBA" id="ARBA00004667"/>
    </source>
</evidence>
<evidence type="ECO:0000256" key="6">
    <source>
        <dbReference type="ARBA" id="ARBA00020998"/>
    </source>
</evidence>
<keyword evidence="8 15" id="KW-0028">Amino-acid biosynthesis</keyword>
<dbReference type="Proteomes" id="UP000435649">
    <property type="component" value="Unassembled WGS sequence"/>
</dbReference>
<comment type="subcellular location">
    <subcellularLocation>
        <location evidence="2 15">Cytoplasm</location>
    </subcellularLocation>
</comment>
<protein>
    <recommendedName>
        <fullName evidence="6 15">ATP phosphoribosyltransferase</fullName>
        <shortName evidence="15">ATP-PRT</shortName>
        <shortName evidence="15">ATP-PRTase</shortName>
        <ecNumber evidence="5 15">2.4.2.17</ecNumber>
    </recommendedName>
</protein>
<evidence type="ECO:0000256" key="12">
    <source>
        <dbReference type="ARBA" id="ARBA00022840"/>
    </source>
</evidence>
<accession>A0A844G210</accession>
<dbReference type="GO" id="GO:0000287">
    <property type="term" value="F:magnesium ion binding"/>
    <property type="evidence" value="ECO:0007669"/>
    <property type="project" value="UniProtKB-UniRule"/>
</dbReference>
<evidence type="ECO:0000259" key="16">
    <source>
        <dbReference type="Pfam" id="PF01634"/>
    </source>
</evidence>
<comment type="catalytic activity">
    <reaction evidence="1 15">
        <text>1-(5-phospho-beta-D-ribosyl)-ATP + diphosphate = 5-phospho-alpha-D-ribose 1-diphosphate + ATP</text>
        <dbReference type="Rhea" id="RHEA:18473"/>
        <dbReference type="ChEBI" id="CHEBI:30616"/>
        <dbReference type="ChEBI" id="CHEBI:33019"/>
        <dbReference type="ChEBI" id="CHEBI:58017"/>
        <dbReference type="ChEBI" id="CHEBI:73183"/>
        <dbReference type="EC" id="2.4.2.17"/>
    </reaction>
</comment>
<dbReference type="InterPro" id="IPR018198">
    <property type="entry name" value="ATP_PRibTrfase_CS"/>
</dbReference>
<evidence type="ECO:0000256" key="13">
    <source>
        <dbReference type="ARBA" id="ARBA00023102"/>
    </source>
</evidence>
<dbReference type="Gene3D" id="3.30.70.120">
    <property type="match status" value="1"/>
</dbReference>
<dbReference type="InterPro" id="IPR013115">
    <property type="entry name" value="HisG_C"/>
</dbReference>
<evidence type="ECO:0000256" key="9">
    <source>
        <dbReference type="ARBA" id="ARBA00022676"/>
    </source>
</evidence>
<dbReference type="EC" id="2.4.2.17" evidence="5 15"/>
<dbReference type="InterPro" id="IPR020621">
    <property type="entry name" value="ATP-PRT_HisG_long"/>
</dbReference>
<dbReference type="GO" id="GO:0003879">
    <property type="term" value="F:ATP phosphoribosyltransferase activity"/>
    <property type="evidence" value="ECO:0007669"/>
    <property type="project" value="UniProtKB-UniRule"/>
</dbReference>
<dbReference type="InterPro" id="IPR001348">
    <property type="entry name" value="ATP_PRibTrfase_HisG"/>
</dbReference>
<dbReference type="GO" id="GO:0005524">
    <property type="term" value="F:ATP binding"/>
    <property type="evidence" value="ECO:0007669"/>
    <property type="project" value="UniProtKB-KW"/>
</dbReference>
<dbReference type="NCBIfam" id="TIGR03455">
    <property type="entry name" value="HisG_C-term"/>
    <property type="match status" value="1"/>
</dbReference>
<gene>
    <name evidence="15" type="primary">hisG</name>
    <name evidence="18" type="ORF">FYJ85_07720</name>
</gene>
<name>A0A844G210_9BACT</name>
<dbReference type="HAMAP" id="MF_00079">
    <property type="entry name" value="HisG_Long"/>
    <property type="match status" value="1"/>
</dbReference>
<evidence type="ECO:0000256" key="11">
    <source>
        <dbReference type="ARBA" id="ARBA00022741"/>
    </source>
</evidence>
<comment type="function">
    <text evidence="14 15">Catalyzes the condensation of ATP and 5-phosphoribose 1-diphosphate to form N'-(5'-phosphoribosyl)-ATP (PR-ATP). Has a crucial role in the pathway because the rate of histidine biosynthesis seems to be controlled primarily by regulation of HisG enzymatic activity.</text>
</comment>
<sequence length="282" mass="30616">MLKLAIPNKGALSEDAVRLLGEAGYKCSRSGRELVVSDRVNDIDFVFLRPRDIALYVGDGVLDLGITGRDLKEDSGADVIELFPLGFGRSRFCFAVPKESGLTVEKLGGLRIATSYPELLRRNLEKRNLKCPIVRLDGAVEISIRLGVADAIADVVESGATLTEAGLVVTGEPMLCSEAVLIGRSPELQECHEVKKLIARLRGIIVAGSYAMMEYDIPRSALEAACSITPGIESPTVAPLSNPDWVAVKSMVLRKECNRIMDELYEIGARGIIVTDIRSCRL</sequence>
<feature type="domain" description="Histidine biosynthesis HisG C-terminal" evidence="17">
    <location>
        <begin position="207"/>
        <end position="278"/>
    </location>
</feature>
<evidence type="ECO:0000256" key="5">
    <source>
        <dbReference type="ARBA" id="ARBA00011946"/>
    </source>
</evidence>
<dbReference type="UniPathway" id="UPA00031">
    <property type="reaction ID" value="UER00006"/>
</dbReference>
<dbReference type="InterPro" id="IPR011322">
    <property type="entry name" value="N-reg_PII-like_a/b"/>
</dbReference>
<evidence type="ECO:0000259" key="17">
    <source>
        <dbReference type="Pfam" id="PF08029"/>
    </source>
</evidence>
<evidence type="ECO:0000313" key="19">
    <source>
        <dbReference type="Proteomes" id="UP000435649"/>
    </source>
</evidence>
<dbReference type="NCBIfam" id="TIGR00070">
    <property type="entry name" value="hisG"/>
    <property type="match status" value="1"/>
</dbReference>
<dbReference type="PROSITE" id="PS01316">
    <property type="entry name" value="ATP_P_PHORIBOSYLTR"/>
    <property type="match status" value="1"/>
</dbReference>
<dbReference type="InterPro" id="IPR015867">
    <property type="entry name" value="N-reg_PII/ATP_PRibTrfase_C"/>
</dbReference>
<keyword evidence="19" id="KW-1185">Reference proteome</keyword>
<comment type="cofactor">
    <cofactor evidence="15">
        <name>Mg(2+)</name>
        <dbReference type="ChEBI" id="CHEBI:18420"/>
    </cofactor>
</comment>
<keyword evidence="13 15" id="KW-0368">Histidine biosynthesis</keyword>
<dbReference type="SUPFAM" id="SSF54913">
    <property type="entry name" value="GlnB-like"/>
    <property type="match status" value="1"/>
</dbReference>
<comment type="pathway">
    <text evidence="3 15">Amino-acid biosynthesis; L-histidine biosynthesis; L-histidine from 5-phospho-alpha-D-ribose 1-diphosphate: step 1/9.</text>
</comment>
<evidence type="ECO:0000256" key="2">
    <source>
        <dbReference type="ARBA" id="ARBA00004496"/>
    </source>
</evidence>
<feature type="domain" description="ATP phosphoribosyltransferase catalytic" evidence="16">
    <location>
        <begin position="49"/>
        <end position="203"/>
    </location>
</feature>
<dbReference type="InterPro" id="IPR013820">
    <property type="entry name" value="ATP_PRibTrfase_cat"/>
</dbReference>
<comment type="caution">
    <text evidence="18">The sequence shown here is derived from an EMBL/GenBank/DDBJ whole genome shotgun (WGS) entry which is preliminary data.</text>
</comment>
<evidence type="ECO:0000256" key="15">
    <source>
        <dbReference type="HAMAP-Rule" id="MF_00079"/>
    </source>
</evidence>
<dbReference type="PANTHER" id="PTHR21403">
    <property type="entry name" value="ATP PHOSPHORIBOSYLTRANSFERASE ATP-PRTASE"/>
    <property type="match status" value="1"/>
</dbReference>
<dbReference type="PANTHER" id="PTHR21403:SF8">
    <property type="entry name" value="ATP PHOSPHORIBOSYLTRANSFERASE"/>
    <property type="match status" value="1"/>
</dbReference>
<organism evidence="18 19">
    <name type="scientific">Victivallis lenta</name>
    <dbReference type="NCBI Taxonomy" id="2606640"/>
    <lineage>
        <taxon>Bacteria</taxon>
        <taxon>Pseudomonadati</taxon>
        <taxon>Lentisphaerota</taxon>
        <taxon>Lentisphaeria</taxon>
        <taxon>Victivallales</taxon>
        <taxon>Victivallaceae</taxon>
        <taxon>Victivallis</taxon>
    </lineage>
</organism>
<comment type="similarity">
    <text evidence="4 15">Belongs to the ATP phosphoribosyltransferase family. Long subfamily.</text>
</comment>
<dbReference type="Pfam" id="PF01634">
    <property type="entry name" value="HisG"/>
    <property type="match status" value="1"/>
</dbReference>
<keyword evidence="7 15" id="KW-0963">Cytoplasm</keyword>
<evidence type="ECO:0000256" key="7">
    <source>
        <dbReference type="ARBA" id="ARBA00022490"/>
    </source>
</evidence>
<keyword evidence="11 15" id="KW-0547">Nucleotide-binding</keyword>
<evidence type="ECO:0000313" key="18">
    <source>
        <dbReference type="EMBL" id="MST96935.1"/>
    </source>
</evidence>
<keyword evidence="10 15" id="KW-0808">Transferase</keyword>
<dbReference type="Gene3D" id="3.40.190.10">
    <property type="entry name" value="Periplasmic binding protein-like II"/>
    <property type="match status" value="2"/>
</dbReference>
<evidence type="ECO:0000256" key="14">
    <source>
        <dbReference type="ARBA" id="ARBA00024861"/>
    </source>
</evidence>
<dbReference type="EMBL" id="VUNS01000006">
    <property type="protein sequence ID" value="MST96935.1"/>
    <property type="molecule type" value="Genomic_DNA"/>
</dbReference>
<keyword evidence="15" id="KW-0460">Magnesium</keyword>
<dbReference type="GO" id="GO:0005737">
    <property type="term" value="C:cytoplasm"/>
    <property type="evidence" value="ECO:0007669"/>
    <property type="project" value="UniProtKB-SubCell"/>
</dbReference>